<proteinExistence type="inferred from homology"/>
<keyword evidence="2" id="KW-0680">Restriction system</keyword>
<dbReference type="InterPro" id="IPR000055">
    <property type="entry name" value="Restrct_endonuc_typeI_TRD"/>
</dbReference>
<dbReference type="Proteomes" id="UP000317332">
    <property type="component" value="Unassembled WGS sequence"/>
</dbReference>
<protein>
    <recommendedName>
        <fullName evidence="4">Type I restriction modification DNA specificity domain-containing protein</fullName>
    </recommendedName>
</protein>
<organism evidence="5 6">
    <name type="scientific">Paucihalobacter ruber</name>
    <dbReference type="NCBI Taxonomy" id="2567861"/>
    <lineage>
        <taxon>Bacteria</taxon>
        <taxon>Pseudomonadati</taxon>
        <taxon>Bacteroidota</taxon>
        <taxon>Flavobacteriia</taxon>
        <taxon>Flavobacteriales</taxon>
        <taxon>Flavobacteriaceae</taxon>
        <taxon>Paucihalobacter</taxon>
    </lineage>
</organism>
<evidence type="ECO:0000256" key="1">
    <source>
        <dbReference type="ARBA" id="ARBA00010923"/>
    </source>
</evidence>
<gene>
    <name evidence="5" type="ORF">FJ651_14100</name>
</gene>
<keyword evidence="3" id="KW-0238">DNA-binding</keyword>
<feature type="domain" description="Type I restriction modification DNA specificity" evidence="4">
    <location>
        <begin position="221"/>
        <end position="386"/>
    </location>
</feature>
<dbReference type="GO" id="GO:0009307">
    <property type="term" value="P:DNA restriction-modification system"/>
    <property type="evidence" value="ECO:0007669"/>
    <property type="project" value="UniProtKB-KW"/>
</dbReference>
<feature type="domain" description="Type I restriction modification DNA specificity" evidence="4">
    <location>
        <begin position="22"/>
        <end position="187"/>
    </location>
</feature>
<dbReference type="AlphaFoldDB" id="A0A506PFT5"/>
<dbReference type="PANTHER" id="PTHR30408:SF12">
    <property type="entry name" value="TYPE I RESTRICTION ENZYME MJAVIII SPECIFICITY SUBUNIT"/>
    <property type="match status" value="1"/>
</dbReference>
<dbReference type="Gene3D" id="1.10.287.1120">
    <property type="entry name" value="Bipartite methylase S protein"/>
    <property type="match status" value="1"/>
</dbReference>
<dbReference type="InterPro" id="IPR052021">
    <property type="entry name" value="Type-I_RS_S_subunit"/>
</dbReference>
<dbReference type="OrthoDB" id="667970at2"/>
<dbReference type="CDD" id="cd17494">
    <property type="entry name" value="RMtype1_S_Sma198ORF994P-TRD2-CR2_like"/>
    <property type="match status" value="1"/>
</dbReference>
<dbReference type="PANTHER" id="PTHR30408">
    <property type="entry name" value="TYPE-1 RESTRICTION ENZYME ECOKI SPECIFICITY PROTEIN"/>
    <property type="match status" value="1"/>
</dbReference>
<dbReference type="Pfam" id="PF01420">
    <property type="entry name" value="Methylase_S"/>
    <property type="match status" value="2"/>
</dbReference>
<evidence type="ECO:0000256" key="2">
    <source>
        <dbReference type="ARBA" id="ARBA00022747"/>
    </source>
</evidence>
<evidence type="ECO:0000313" key="5">
    <source>
        <dbReference type="EMBL" id="TPV31942.1"/>
    </source>
</evidence>
<sequence length="405" mass="45836">MNKDVKKIVPQLRFSEFEKEGEWKIKMLGDKDVSKIVMGSSPKSANYNTEGKGLPLIQGNADIKNRLSVPRIFTSEITKECLIDDILLSVRAPVGTVAKSLHKACIGRGISAIRTVKDNSQEYLYQWLISYEPYWQDISQGGAFDAVNSDDIKKVSIPFPSPKEQQKIADCFSSLDEVITAETEKLDLLQDHKKGLLQQLFPAEGESQPKFRFPEFKDDGDWEETTLDEVADYENGKAHEQEISDTGKYKVVNSKFISTEGEVVKFTDSANLMANTGDILMVLSDIPNGKAIAKCFYVDEDDTYTVNQRICKITPTDIDNKFLFYIQNRNKYFLAFDDGVKQTNLRKETALSFPFLKPKDPKEQEKIANCLTLADDLIKKQADKIESLQDHKKGLLQQLFPSIND</sequence>
<dbReference type="RefSeq" id="WP_140991212.1">
    <property type="nucleotide sequence ID" value="NZ_VHIQ01000007.1"/>
</dbReference>
<keyword evidence="6" id="KW-1185">Reference proteome</keyword>
<evidence type="ECO:0000259" key="4">
    <source>
        <dbReference type="Pfam" id="PF01420"/>
    </source>
</evidence>
<dbReference type="Gene3D" id="3.90.220.20">
    <property type="entry name" value="DNA methylase specificity domains"/>
    <property type="match status" value="2"/>
</dbReference>
<dbReference type="GO" id="GO:0003677">
    <property type="term" value="F:DNA binding"/>
    <property type="evidence" value="ECO:0007669"/>
    <property type="project" value="UniProtKB-KW"/>
</dbReference>
<evidence type="ECO:0000256" key="3">
    <source>
        <dbReference type="ARBA" id="ARBA00023125"/>
    </source>
</evidence>
<name>A0A506PFT5_9FLAO</name>
<reference evidence="5 6" key="1">
    <citation type="submission" date="2019-06" db="EMBL/GenBank/DDBJ databases">
        <title>Flavobacteriaceae Paucihalobacterium erythroidium CWB-1, complete genome.</title>
        <authorList>
            <person name="Wu S."/>
        </authorList>
    </citation>
    <scope>NUCLEOTIDE SEQUENCE [LARGE SCALE GENOMIC DNA]</scope>
    <source>
        <strain evidence="5 6">CWB-1</strain>
    </source>
</reference>
<dbReference type="EMBL" id="VHIQ01000007">
    <property type="protein sequence ID" value="TPV31942.1"/>
    <property type="molecule type" value="Genomic_DNA"/>
</dbReference>
<evidence type="ECO:0000313" key="6">
    <source>
        <dbReference type="Proteomes" id="UP000317332"/>
    </source>
</evidence>
<comment type="caution">
    <text evidence="5">The sequence shown here is derived from an EMBL/GenBank/DDBJ whole genome shotgun (WGS) entry which is preliminary data.</text>
</comment>
<dbReference type="SUPFAM" id="SSF116734">
    <property type="entry name" value="DNA methylase specificity domain"/>
    <property type="match status" value="2"/>
</dbReference>
<dbReference type="InterPro" id="IPR044946">
    <property type="entry name" value="Restrct_endonuc_typeI_TRD_sf"/>
</dbReference>
<accession>A0A506PFT5</accession>
<comment type="similarity">
    <text evidence="1">Belongs to the type-I restriction system S methylase family.</text>
</comment>